<dbReference type="InterPro" id="IPR036388">
    <property type="entry name" value="WH-like_DNA-bd_sf"/>
</dbReference>
<dbReference type="AlphaFoldDB" id="A0A1A9EVX3"/>
<dbReference type="Gene3D" id="1.20.120.530">
    <property type="entry name" value="GntR ligand-binding domain-like"/>
    <property type="match status" value="1"/>
</dbReference>
<dbReference type="InterPro" id="IPR008920">
    <property type="entry name" value="TF_FadR/GntR_C"/>
</dbReference>
<dbReference type="SMART" id="SM00345">
    <property type="entry name" value="HTH_GNTR"/>
    <property type="match status" value="1"/>
</dbReference>
<reference evidence="6" key="1">
    <citation type="submission" date="2016-05" db="EMBL/GenBank/DDBJ databases">
        <authorList>
            <person name="Baek K."/>
            <person name="Yang S.-J."/>
        </authorList>
    </citation>
    <scope>NUCLEOTIDE SEQUENCE [LARGE SCALE GENOMIC DNA]</scope>
    <source>
        <strain evidence="6">ST58-10</strain>
    </source>
</reference>
<reference evidence="5 6" key="2">
    <citation type="journal article" date="2018" name="Int. J. Syst. Evol. Microbiol.">
        <title>Marinobacterium aestuarii sp. nov., a benzene-degrading marine bacterium isolated from estuary sediment.</title>
        <authorList>
            <person name="Bae S.S."/>
            <person name="Jung J."/>
            <person name="Chung D."/>
            <person name="Baek K."/>
        </authorList>
    </citation>
    <scope>NUCLEOTIDE SEQUENCE [LARGE SCALE GENOMIC DNA]</scope>
    <source>
        <strain evidence="5 6">ST58-10</strain>
    </source>
</reference>
<dbReference type="Gene3D" id="1.10.10.10">
    <property type="entry name" value="Winged helix-like DNA-binding domain superfamily/Winged helix DNA-binding domain"/>
    <property type="match status" value="1"/>
</dbReference>
<evidence type="ECO:0000313" key="6">
    <source>
        <dbReference type="Proteomes" id="UP000078070"/>
    </source>
</evidence>
<dbReference type="InterPro" id="IPR036390">
    <property type="entry name" value="WH_DNA-bd_sf"/>
</dbReference>
<dbReference type="Pfam" id="PF07729">
    <property type="entry name" value="FCD"/>
    <property type="match status" value="1"/>
</dbReference>
<dbReference type="SUPFAM" id="SSF46785">
    <property type="entry name" value="Winged helix' DNA-binding domain"/>
    <property type="match status" value="1"/>
</dbReference>
<keyword evidence="6" id="KW-1185">Reference proteome</keyword>
<protein>
    <recommendedName>
        <fullName evidence="4">HTH gntR-type domain-containing protein</fullName>
    </recommendedName>
</protein>
<accession>A0A1A9EVX3</accession>
<dbReference type="PROSITE" id="PS50949">
    <property type="entry name" value="HTH_GNTR"/>
    <property type="match status" value="1"/>
</dbReference>
<dbReference type="InterPro" id="IPR000524">
    <property type="entry name" value="Tscrpt_reg_HTH_GntR"/>
</dbReference>
<dbReference type="STRING" id="1821621.A8C75_03890"/>
<name>A0A1A9EVX3_9GAMM</name>
<keyword evidence="3" id="KW-0804">Transcription</keyword>
<proteinExistence type="predicted"/>
<dbReference type="Proteomes" id="UP000078070">
    <property type="component" value="Chromosome"/>
</dbReference>
<dbReference type="GO" id="GO:0003700">
    <property type="term" value="F:DNA-binding transcription factor activity"/>
    <property type="evidence" value="ECO:0007669"/>
    <property type="project" value="InterPro"/>
</dbReference>
<organism evidence="5 6">
    <name type="scientific">Marinobacterium aestuarii</name>
    <dbReference type="NCBI Taxonomy" id="1821621"/>
    <lineage>
        <taxon>Bacteria</taxon>
        <taxon>Pseudomonadati</taxon>
        <taxon>Pseudomonadota</taxon>
        <taxon>Gammaproteobacteria</taxon>
        <taxon>Oceanospirillales</taxon>
        <taxon>Oceanospirillaceae</taxon>
        <taxon>Marinobacterium</taxon>
    </lineage>
</organism>
<evidence type="ECO:0000256" key="2">
    <source>
        <dbReference type="ARBA" id="ARBA00023125"/>
    </source>
</evidence>
<evidence type="ECO:0000256" key="1">
    <source>
        <dbReference type="ARBA" id="ARBA00023015"/>
    </source>
</evidence>
<dbReference type="InterPro" id="IPR011711">
    <property type="entry name" value="GntR_C"/>
</dbReference>
<evidence type="ECO:0000256" key="3">
    <source>
        <dbReference type="ARBA" id="ARBA00023163"/>
    </source>
</evidence>
<evidence type="ECO:0000313" key="5">
    <source>
        <dbReference type="EMBL" id="ANG61699.1"/>
    </source>
</evidence>
<dbReference type="PANTHER" id="PTHR43537">
    <property type="entry name" value="TRANSCRIPTIONAL REGULATOR, GNTR FAMILY"/>
    <property type="match status" value="1"/>
</dbReference>
<dbReference type="SMART" id="SM00895">
    <property type="entry name" value="FCD"/>
    <property type="match status" value="1"/>
</dbReference>
<feature type="domain" description="HTH gntR-type" evidence="4">
    <location>
        <begin position="4"/>
        <end position="71"/>
    </location>
</feature>
<dbReference type="PANTHER" id="PTHR43537:SF20">
    <property type="entry name" value="HTH-TYPE TRANSCRIPTIONAL REPRESSOR GLAR"/>
    <property type="match status" value="1"/>
</dbReference>
<dbReference type="EMBL" id="CP015839">
    <property type="protein sequence ID" value="ANG61699.1"/>
    <property type="molecule type" value="Genomic_DNA"/>
</dbReference>
<sequence>MNTDDENSSTCQQLRNDILDGSIEPASKLSISHLSARYESSAAPVREALSRLAAEGLVVRKGQRGYWAAPVSVEEFLEVARLRVMLEVDAFRQSIRHGDLDWEAGIAGARHRELSVRRAAQGQLKERAGELIRENRRFHMALIAQCPSKWQLRFISTLYDQSERFRRLSLINLREGPAEVDEHELIMEAAFRRDEEAACELLRAHIEHSNSRVVETLFPDTKADG</sequence>
<dbReference type="GO" id="GO:0003677">
    <property type="term" value="F:DNA binding"/>
    <property type="evidence" value="ECO:0007669"/>
    <property type="project" value="UniProtKB-KW"/>
</dbReference>
<keyword evidence="2" id="KW-0238">DNA-binding</keyword>
<keyword evidence="1" id="KW-0805">Transcription regulation</keyword>
<dbReference type="Pfam" id="PF00392">
    <property type="entry name" value="GntR"/>
    <property type="match status" value="1"/>
</dbReference>
<gene>
    <name evidence="5" type="ORF">A8C75_03890</name>
</gene>
<evidence type="ECO:0000259" key="4">
    <source>
        <dbReference type="PROSITE" id="PS50949"/>
    </source>
</evidence>
<dbReference type="KEGG" id="mars:A8C75_03890"/>
<dbReference type="RefSeq" id="WP_067378375.1">
    <property type="nucleotide sequence ID" value="NZ_CP015839.1"/>
</dbReference>
<dbReference type="SUPFAM" id="SSF48008">
    <property type="entry name" value="GntR ligand-binding domain-like"/>
    <property type="match status" value="1"/>
</dbReference>